<dbReference type="AlphaFoldDB" id="A0A3G8LS43"/>
<dbReference type="EMBL" id="CP034015">
    <property type="protein sequence ID" value="AZG72361.1"/>
    <property type="molecule type" value="Genomic_DNA"/>
</dbReference>
<accession>A0A3G8LS43</accession>
<gene>
    <name evidence="1" type="ORF">EGC82_05985</name>
</gene>
<dbReference type="RefSeq" id="WP_124729952.1">
    <property type="nucleotide sequence ID" value="NZ_CBCSKC010000001.1"/>
</dbReference>
<evidence type="ECO:0000313" key="2">
    <source>
        <dbReference type="Proteomes" id="UP000278035"/>
    </source>
</evidence>
<organism evidence="1 2">
    <name type="scientific">Shewanella livingstonensis</name>
    <dbReference type="NCBI Taxonomy" id="150120"/>
    <lineage>
        <taxon>Bacteria</taxon>
        <taxon>Pseudomonadati</taxon>
        <taxon>Pseudomonadota</taxon>
        <taxon>Gammaproteobacteria</taxon>
        <taxon>Alteromonadales</taxon>
        <taxon>Shewanellaceae</taxon>
        <taxon>Shewanella</taxon>
    </lineage>
</organism>
<sequence length="196" mass="22695">MTSKFNKVFSVYLDPDEFMLLNESAFEHVLQLTENKLLSFNGNTSMNEFWGLLNVVWQVEPSNKQKLKVPGIAGLGASTFVVSPMYSHLFFNDFGDNIELLECNKDGKKWFAFNVLGFDNALNEELSERNMRNGRPDRIRKFKRMVFNKSGITNPNLFRVRETGLFYYTTDAENSLYSIVKNNNISGLFFKEVECY</sequence>
<name>A0A3G8LS43_9GAMM</name>
<keyword evidence="2" id="KW-1185">Reference proteome</keyword>
<proteinExistence type="predicted"/>
<protein>
    <submittedName>
        <fullName evidence="1">Uncharacterized protein</fullName>
    </submittedName>
</protein>
<dbReference type="KEGG" id="slj:EGC82_05985"/>
<dbReference type="Proteomes" id="UP000278035">
    <property type="component" value="Chromosome"/>
</dbReference>
<evidence type="ECO:0000313" key="1">
    <source>
        <dbReference type="EMBL" id="AZG72361.1"/>
    </source>
</evidence>
<dbReference type="OrthoDB" id="6398497at2"/>
<reference evidence="2" key="1">
    <citation type="submission" date="2018-11" db="EMBL/GenBank/DDBJ databases">
        <title>Shewanella sp. M2.</title>
        <authorList>
            <person name="Hwang Y.J."/>
            <person name="Hwang C.Y."/>
        </authorList>
    </citation>
    <scope>NUCLEOTIDE SEQUENCE [LARGE SCALE GENOMIC DNA]</scope>
    <source>
        <strain evidence="2">LMG 19866</strain>
    </source>
</reference>